<dbReference type="EMBL" id="LAZR01062622">
    <property type="protein sequence ID" value="KKK61143.1"/>
    <property type="molecule type" value="Genomic_DNA"/>
</dbReference>
<name>A0A0F8WWU1_9ZZZZ</name>
<organism evidence="1">
    <name type="scientific">marine sediment metagenome</name>
    <dbReference type="NCBI Taxonomy" id="412755"/>
    <lineage>
        <taxon>unclassified sequences</taxon>
        <taxon>metagenomes</taxon>
        <taxon>ecological metagenomes</taxon>
    </lineage>
</organism>
<comment type="caution">
    <text evidence="1">The sequence shown here is derived from an EMBL/GenBank/DDBJ whole genome shotgun (WGS) entry which is preliminary data.</text>
</comment>
<sequence>MELTEYQKGIRDLQNSLRKYGAVLLGIDGMSEEYHKFLAKNNIKLRRPTKSQRAVQRELVVYGYPPTKTTTTTATSQAKTYKGLI</sequence>
<dbReference type="AlphaFoldDB" id="A0A0F8WWU1"/>
<proteinExistence type="predicted"/>
<accession>A0A0F8WWU1</accession>
<reference evidence="1" key="1">
    <citation type="journal article" date="2015" name="Nature">
        <title>Complex archaea that bridge the gap between prokaryotes and eukaryotes.</title>
        <authorList>
            <person name="Spang A."/>
            <person name="Saw J.H."/>
            <person name="Jorgensen S.L."/>
            <person name="Zaremba-Niedzwiedzka K."/>
            <person name="Martijn J."/>
            <person name="Lind A.E."/>
            <person name="van Eijk R."/>
            <person name="Schleper C."/>
            <person name="Guy L."/>
            <person name="Ettema T.J."/>
        </authorList>
    </citation>
    <scope>NUCLEOTIDE SEQUENCE</scope>
</reference>
<gene>
    <name evidence="1" type="ORF">LCGC14_3017280</name>
</gene>
<protein>
    <submittedName>
        <fullName evidence="1">Uncharacterized protein</fullName>
    </submittedName>
</protein>
<evidence type="ECO:0000313" key="1">
    <source>
        <dbReference type="EMBL" id="KKK61143.1"/>
    </source>
</evidence>